<gene>
    <name evidence="1" type="ORF">CTheo_7046</name>
</gene>
<dbReference type="EMBL" id="SSOP01000260">
    <property type="protein sequence ID" value="KAB5589509.1"/>
    <property type="molecule type" value="Genomic_DNA"/>
</dbReference>
<comment type="caution">
    <text evidence="1">The sequence shown here is derived from an EMBL/GenBank/DDBJ whole genome shotgun (WGS) entry which is preliminary data.</text>
</comment>
<accession>A0A5N5QD33</accession>
<proteinExistence type="predicted"/>
<sequence>MSKFDFSINVEAINFRARQQMSATVEYVARLAFGISQINRSNIVEGTTWVEAQSEFSISIIGDAYHQSFYKELSGSSDEPPVCWNEGDGPTDVCIGFVKGNGINQRYEKVFVWSNVPPESCVYVKLDPVIPAYVIQCGITIGANTGDIRIHRDEEPIWTANLDDFGEVTGWNFIEDDEGFTIEPASVP</sequence>
<protein>
    <submittedName>
        <fullName evidence="1">Uncharacterized protein</fullName>
    </submittedName>
</protein>
<evidence type="ECO:0000313" key="1">
    <source>
        <dbReference type="EMBL" id="KAB5589509.1"/>
    </source>
</evidence>
<keyword evidence="2" id="KW-1185">Reference proteome</keyword>
<dbReference type="AlphaFoldDB" id="A0A5N5QD33"/>
<dbReference type="Proteomes" id="UP000383932">
    <property type="component" value="Unassembled WGS sequence"/>
</dbReference>
<evidence type="ECO:0000313" key="2">
    <source>
        <dbReference type="Proteomes" id="UP000383932"/>
    </source>
</evidence>
<organism evidence="1 2">
    <name type="scientific">Ceratobasidium theobromae</name>
    <dbReference type="NCBI Taxonomy" id="1582974"/>
    <lineage>
        <taxon>Eukaryota</taxon>
        <taxon>Fungi</taxon>
        <taxon>Dikarya</taxon>
        <taxon>Basidiomycota</taxon>
        <taxon>Agaricomycotina</taxon>
        <taxon>Agaricomycetes</taxon>
        <taxon>Cantharellales</taxon>
        <taxon>Ceratobasidiaceae</taxon>
        <taxon>Ceratobasidium</taxon>
    </lineage>
</organism>
<dbReference type="OrthoDB" id="3165318at2759"/>
<reference evidence="1 2" key="1">
    <citation type="journal article" date="2019" name="Fungal Biol. Biotechnol.">
        <title>Draft genome sequence of fastidious pathogen Ceratobasidium theobromae, which causes vascular-streak dieback in Theobroma cacao.</title>
        <authorList>
            <person name="Ali S.S."/>
            <person name="Asman A."/>
            <person name="Shao J."/>
            <person name="Firmansyah A.P."/>
            <person name="Susilo A.W."/>
            <person name="Rosmana A."/>
            <person name="McMahon P."/>
            <person name="Junaid M."/>
            <person name="Guest D."/>
            <person name="Kheng T.Y."/>
            <person name="Meinhardt L.W."/>
            <person name="Bailey B.A."/>
        </authorList>
    </citation>
    <scope>NUCLEOTIDE SEQUENCE [LARGE SCALE GENOMIC DNA]</scope>
    <source>
        <strain evidence="1 2">CT2</strain>
    </source>
</reference>
<name>A0A5N5QD33_9AGAM</name>